<dbReference type="InterPro" id="IPR003593">
    <property type="entry name" value="AAA+_ATPase"/>
</dbReference>
<dbReference type="Pfam" id="PF00005">
    <property type="entry name" value="ABC_tran"/>
    <property type="match status" value="1"/>
</dbReference>
<dbReference type="PROSITE" id="PS00211">
    <property type="entry name" value="ABC_TRANSPORTER_1"/>
    <property type="match status" value="1"/>
</dbReference>
<keyword evidence="5 7" id="KW-1133">Transmembrane helix</keyword>
<accession>A0A9X2MHL1</accession>
<feature type="transmembrane region" description="Helical" evidence="7">
    <location>
        <begin position="150"/>
        <end position="169"/>
    </location>
</feature>
<dbReference type="InterPro" id="IPR027417">
    <property type="entry name" value="P-loop_NTPase"/>
</dbReference>
<dbReference type="SUPFAM" id="SSF90123">
    <property type="entry name" value="ABC transporter transmembrane region"/>
    <property type="match status" value="1"/>
</dbReference>
<dbReference type="InterPro" id="IPR036640">
    <property type="entry name" value="ABC1_TM_sf"/>
</dbReference>
<keyword evidence="11" id="KW-1185">Reference proteome</keyword>
<dbReference type="Proteomes" id="UP001142078">
    <property type="component" value="Unassembled WGS sequence"/>
</dbReference>
<feature type="domain" description="ABC transmembrane type-1" evidence="9">
    <location>
        <begin position="13"/>
        <end position="294"/>
    </location>
</feature>
<comment type="subcellular location">
    <subcellularLocation>
        <location evidence="1">Cell membrane</location>
        <topology evidence="1">Multi-pass membrane protein</topology>
    </subcellularLocation>
</comment>
<dbReference type="GO" id="GO:0005524">
    <property type="term" value="F:ATP binding"/>
    <property type="evidence" value="ECO:0007669"/>
    <property type="project" value="UniProtKB-KW"/>
</dbReference>
<keyword evidence="4 10" id="KW-0067">ATP-binding</keyword>
<organism evidence="10 11">
    <name type="scientific">Anaerosalibacter massiliensis</name>
    <dbReference type="NCBI Taxonomy" id="1347392"/>
    <lineage>
        <taxon>Bacteria</taxon>
        <taxon>Bacillati</taxon>
        <taxon>Bacillota</taxon>
        <taxon>Tissierellia</taxon>
        <taxon>Tissierellales</taxon>
        <taxon>Sporanaerobacteraceae</taxon>
        <taxon>Anaerosalibacter</taxon>
    </lineage>
</organism>
<keyword evidence="3" id="KW-0547">Nucleotide-binding</keyword>
<reference evidence="10" key="1">
    <citation type="submission" date="2022-07" db="EMBL/GenBank/DDBJ databases">
        <title>Enhanced cultured diversity of the mouse gut microbiota enables custom-made synthetic communities.</title>
        <authorList>
            <person name="Afrizal A."/>
        </authorList>
    </citation>
    <scope>NUCLEOTIDE SEQUENCE</scope>
    <source>
        <strain evidence="10">DSM 29482</strain>
    </source>
</reference>
<feature type="transmembrane region" description="Helical" evidence="7">
    <location>
        <begin position="48"/>
        <end position="68"/>
    </location>
</feature>
<dbReference type="InterPro" id="IPR003439">
    <property type="entry name" value="ABC_transporter-like_ATP-bd"/>
</dbReference>
<dbReference type="PANTHER" id="PTHR43394:SF1">
    <property type="entry name" value="ATP-BINDING CASSETTE SUB-FAMILY B MEMBER 10, MITOCHONDRIAL"/>
    <property type="match status" value="1"/>
</dbReference>
<evidence type="ECO:0000256" key="4">
    <source>
        <dbReference type="ARBA" id="ARBA00022840"/>
    </source>
</evidence>
<dbReference type="InterPro" id="IPR011527">
    <property type="entry name" value="ABC1_TM_dom"/>
</dbReference>
<feature type="transmembrane region" description="Helical" evidence="7">
    <location>
        <begin position="123"/>
        <end position="144"/>
    </location>
</feature>
<dbReference type="PANTHER" id="PTHR43394">
    <property type="entry name" value="ATP-DEPENDENT PERMEASE MDL1, MITOCHONDRIAL"/>
    <property type="match status" value="1"/>
</dbReference>
<evidence type="ECO:0000256" key="3">
    <source>
        <dbReference type="ARBA" id="ARBA00022741"/>
    </source>
</evidence>
<dbReference type="EMBL" id="JANJZL010000002">
    <property type="protein sequence ID" value="MCR2043287.1"/>
    <property type="molecule type" value="Genomic_DNA"/>
</dbReference>
<dbReference type="GO" id="GO:0015421">
    <property type="term" value="F:ABC-type oligopeptide transporter activity"/>
    <property type="evidence" value="ECO:0007669"/>
    <property type="project" value="TreeGrafter"/>
</dbReference>
<evidence type="ECO:0000259" key="9">
    <source>
        <dbReference type="PROSITE" id="PS50929"/>
    </source>
</evidence>
<dbReference type="InterPro" id="IPR039421">
    <property type="entry name" value="Type_1_exporter"/>
</dbReference>
<evidence type="ECO:0000256" key="2">
    <source>
        <dbReference type="ARBA" id="ARBA00022692"/>
    </source>
</evidence>
<dbReference type="SMART" id="SM00382">
    <property type="entry name" value="AAA"/>
    <property type="match status" value="1"/>
</dbReference>
<dbReference type="AlphaFoldDB" id="A0A9X2MHL1"/>
<gene>
    <name evidence="10" type="ORF">NSA23_04060</name>
</gene>
<dbReference type="PROSITE" id="PS50893">
    <property type="entry name" value="ABC_TRANSPORTER_2"/>
    <property type="match status" value="1"/>
</dbReference>
<evidence type="ECO:0000256" key="7">
    <source>
        <dbReference type="SAM" id="Phobius"/>
    </source>
</evidence>
<dbReference type="SUPFAM" id="SSF52540">
    <property type="entry name" value="P-loop containing nucleoside triphosphate hydrolases"/>
    <property type="match status" value="1"/>
</dbReference>
<proteinExistence type="predicted"/>
<sequence length="571" mass="65347">MKKYLIKSKKLFIINVLFVIIDSSLYTFIAFLIKDLIDTSINKNTERFTNIALISIFFIIILLISSYLREIFFAKYIQYNMTVLRYDIFSKIINRNKENFHGKNTSHYISLINNDLELIQRGYFLNFLNIIQAILSFFIATLGLLKLNTIIAVFILIISTIPIIVPYIFNNKLSTLKKSFSDSLSSLMKITKDFLLGFETIKSFNLQNTILCKYNKHNSNMEQSRYNFFSLNAMVNLIINLFSYLSYFIVLGIGTYLVIKDKTTVGTFVATIQLMEFISGPITNISYIIADFKSMLLIGNKIIKVVDENTLEDLGLKKNSFVNSIEFKNISFSYNQQNLALKNISFKIVKGQKVAIVGKSGCGKSTLINLLLKYYDNYTGDIFIDNINIKNINSESIHNLISVIHQDVFMFDTSFKNNLTLFKNYSEQDINKVINICKLYGLVNNLQNGINSNIGENGYAISGGEKQRISIARALIRKSPILILDEATNSLDNKTSYLIENSLLNISDLTLISITHKFSKQLLEKYDLIIVLKDSNIVEIGPFNKLMNNKNYFYELYSLTESKKPANINTS</sequence>
<keyword evidence="6 7" id="KW-0472">Membrane</keyword>
<protein>
    <submittedName>
        <fullName evidence="10">ABC transporter ATP-binding protein/permease</fullName>
    </submittedName>
</protein>
<name>A0A9X2MHL1_9FIRM</name>
<dbReference type="Gene3D" id="1.20.1560.10">
    <property type="entry name" value="ABC transporter type 1, transmembrane domain"/>
    <property type="match status" value="1"/>
</dbReference>
<dbReference type="Pfam" id="PF00664">
    <property type="entry name" value="ABC_membrane"/>
    <property type="match status" value="1"/>
</dbReference>
<evidence type="ECO:0000313" key="11">
    <source>
        <dbReference type="Proteomes" id="UP001142078"/>
    </source>
</evidence>
<keyword evidence="2 7" id="KW-0812">Transmembrane</keyword>
<dbReference type="CDD" id="cd07346">
    <property type="entry name" value="ABC_6TM_exporters"/>
    <property type="match status" value="1"/>
</dbReference>
<evidence type="ECO:0000313" key="10">
    <source>
        <dbReference type="EMBL" id="MCR2043287.1"/>
    </source>
</evidence>
<evidence type="ECO:0000259" key="8">
    <source>
        <dbReference type="PROSITE" id="PS50893"/>
    </source>
</evidence>
<feature type="transmembrane region" description="Helical" evidence="7">
    <location>
        <begin position="233"/>
        <end position="259"/>
    </location>
</feature>
<feature type="domain" description="ABC transporter" evidence="8">
    <location>
        <begin position="325"/>
        <end position="559"/>
    </location>
</feature>
<evidence type="ECO:0000256" key="6">
    <source>
        <dbReference type="ARBA" id="ARBA00023136"/>
    </source>
</evidence>
<evidence type="ECO:0000256" key="1">
    <source>
        <dbReference type="ARBA" id="ARBA00004651"/>
    </source>
</evidence>
<feature type="transmembrane region" description="Helical" evidence="7">
    <location>
        <begin position="12"/>
        <end position="33"/>
    </location>
</feature>
<dbReference type="Gene3D" id="3.40.50.300">
    <property type="entry name" value="P-loop containing nucleotide triphosphate hydrolases"/>
    <property type="match status" value="1"/>
</dbReference>
<evidence type="ECO:0000256" key="5">
    <source>
        <dbReference type="ARBA" id="ARBA00022989"/>
    </source>
</evidence>
<comment type="caution">
    <text evidence="10">The sequence shown here is derived from an EMBL/GenBank/DDBJ whole genome shotgun (WGS) entry which is preliminary data.</text>
</comment>
<dbReference type="GO" id="GO:0005886">
    <property type="term" value="C:plasma membrane"/>
    <property type="evidence" value="ECO:0007669"/>
    <property type="project" value="UniProtKB-SubCell"/>
</dbReference>
<dbReference type="GO" id="GO:0016887">
    <property type="term" value="F:ATP hydrolysis activity"/>
    <property type="evidence" value="ECO:0007669"/>
    <property type="project" value="InterPro"/>
</dbReference>
<dbReference type="InterPro" id="IPR017871">
    <property type="entry name" value="ABC_transporter-like_CS"/>
</dbReference>
<dbReference type="PROSITE" id="PS50929">
    <property type="entry name" value="ABC_TM1F"/>
    <property type="match status" value="1"/>
</dbReference>